<dbReference type="PANTHER" id="PTHR37292:SF2">
    <property type="entry name" value="DUF262 DOMAIN-CONTAINING PROTEIN"/>
    <property type="match status" value="1"/>
</dbReference>
<sequence length="600" mass="68756">MAKYSVHQHPIDTLLSWIKSGEIAIPEIQRPFVWSSSKVRDLMDSLYKGYPVGYIITWRNPDIRLKDGTLSAGKKVLIDGQQRITALTAAVVGQAVLNKDYKETNIQIAYNPTAKNDETLFEVCNTAIERNPIWVNNIAPILNGDISISQARRAYMALNPDADEDFIEDKLEQLKAIKNRQIGIIELDSSLDIDTVTEIFIRINQKGVVLSNADFVMSKIASDEHFGGNRLRKMIDYFCHLLKESSFNKTIQQNDKVFATSDDYKKISWIANIKDDLYQPNYIDVLRVAYTCQFNRGKFSDLVALLSGRDFENRRNVQSIAEESYKKLRQGLEDFFNQTNYQRFITIIKSAGFINKKLISSQTSLNFAYALYLQLRASKMPEPQIQNLVKRWYVISLLTGRYSGSSETAIERDSKQILDKGIEGYLAQIEQADLDDGFWDYRLVNELDSSSTVNNAYLCYLASQCKSNELSFLSDSLTVRSLIEQRGDVHHVFPKDYLAKSGFKKSEYNQVANYVYTEQSVNIKLGNASPRTYMDIIYQDINLKKNGITALKDLESLDKNLLTHCIPNNINSLESDQYSEFLEQRRKLMAQKIKEFYKGL</sequence>
<evidence type="ECO:0000259" key="1">
    <source>
        <dbReference type="Pfam" id="PF03235"/>
    </source>
</evidence>
<gene>
    <name evidence="2" type="ORF">ABUW_2995</name>
    <name evidence="3" type="ORF">SAMEA104305318_00899</name>
</gene>
<dbReference type="RefSeq" id="WP_001151982.1">
    <property type="nucleotide sequence ID" value="NZ_CP008706.1"/>
</dbReference>
<proteinExistence type="predicted"/>
<evidence type="ECO:0000313" key="3">
    <source>
        <dbReference type="EMBL" id="SST18747.1"/>
    </source>
</evidence>
<dbReference type="AlphaFoldDB" id="A0A0D5YL84"/>
<dbReference type="PATRIC" id="fig|470.1345.peg.2948"/>
<reference evidence="3 5" key="3">
    <citation type="submission" date="2018-07" db="EMBL/GenBank/DDBJ databases">
        <authorList>
            <consortium name="Pathogen Informatics"/>
        </authorList>
    </citation>
    <scope>NUCLEOTIDE SEQUENCE [LARGE SCALE GENOMIC DNA]</scope>
    <source>
        <strain evidence="3 5">4300STDY7045823</strain>
    </source>
</reference>
<dbReference type="Pfam" id="PF03235">
    <property type="entry name" value="GmrSD_N"/>
    <property type="match status" value="1"/>
</dbReference>
<dbReference type="EMBL" id="UFMQ01000002">
    <property type="protein sequence ID" value="SST18747.1"/>
    <property type="molecule type" value="Genomic_DNA"/>
</dbReference>
<dbReference type="Proteomes" id="UP000032746">
    <property type="component" value="Chromosome"/>
</dbReference>
<reference evidence="2 4" key="1">
    <citation type="journal article" date="2015" name="J. Bacteriol.">
        <title>Resources for Genetic and Genomic Analysis of Emerging Pathogen Acinetobacter baumannii.</title>
        <authorList>
            <person name="Gallagher L.A."/>
            <person name="Ramage E."/>
            <person name="Weiss E.J."/>
            <person name="Radey M."/>
            <person name="Hayden H.S."/>
            <person name="Held K.G."/>
            <person name="Huse H.K."/>
            <person name="Zurawski D.V."/>
            <person name="Brittnacher M.J."/>
            <person name="Manoil C."/>
        </authorList>
    </citation>
    <scope>NUCLEOTIDE SEQUENCE [LARGE SCALE GENOMIC DNA]</scope>
    <source>
        <strain evidence="2 4">AB5075-UW</strain>
    </source>
</reference>
<organism evidence="2 4">
    <name type="scientific">Acinetobacter baumannii</name>
    <dbReference type="NCBI Taxonomy" id="470"/>
    <lineage>
        <taxon>Bacteria</taxon>
        <taxon>Pseudomonadati</taxon>
        <taxon>Pseudomonadota</taxon>
        <taxon>Gammaproteobacteria</taxon>
        <taxon>Moraxellales</taxon>
        <taxon>Moraxellaceae</taxon>
        <taxon>Acinetobacter</taxon>
        <taxon>Acinetobacter calcoaceticus/baumannii complex</taxon>
    </lineage>
</organism>
<evidence type="ECO:0000313" key="2">
    <source>
        <dbReference type="EMBL" id="AKA32709.1"/>
    </source>
</evidence>
<evidence type="ECO:0000313" key="5">
    <source>
        <dbReference type="Proteomes" id="UP000252694"/>
    </source>
</evidence>
<dbReference type="Proteomes" id="UP000252694">
    <property type="component" value="Unassembled WGS sequence"/>
</dbReference>
<dbReference type="InterPro" id="IPR004919">
    <property type="entry name" value="GmrSD_N"/>
</dbReference>
<dbReference type="EMBL" id="CP008706">
    <property type="protein sequence ID" value="AKA32709.1"/>
    <property type="molecule type" value="Genomic_DNA"/>
</dbReference>
<protein>
    <submittedName>
        <fullName evidence="3">Uncharacterized conserved protein</fullName>
    </submittedName>
</protein>
<dbReference type="PANTHER" id="PTHR37292">
    <property type="entry name" value="VNG6097C"/>
    <property type="match status" value="1"/>
</dbReference>
<evidence type="ECO:0000313" key="4">
    <source>
        <dbReference type="Proteomes" id="UP000032746"/>
    </source>
</evidence>
<accession>A0A0D5YL84</accession>
<feature type="domain" description="GmrSD restriction endonucleases N-terminal" evidence="1">
    <location>
        <begin position="13"/>
        <end position="220"/>
    </location>
</feature>
<reference evidence="4" key="2">
    <citation type="submission" date="2015-03" db="EMBL/GenBank/DDBJ databases">
        <authorList>
            <person name="Gallagher L.A."/>
            <person name="Hayden H.S."/>
            <person name="Weiss E.J."/>
            <person name="Hager K.R."/>
            <person name="Ramage E."/>
            <person name="Radey M.R."/>
            <person name="Bydalek R."/>
            <person name="Manoil C."/>
            <person name="Miller S.I."/>
            <person name="Brittnacher M.J."/>
        </authorList>
    </citation>
    <scope>NUCLEOTIDE SEQUENCE [LARGE SCALE GENOMIC DNA]</scope>
    <source>
        <strain evidence="4">AB5075-UW</strain>
    </source>
</reference>
<name>A0A0D5YL84_ACIBA</name>